<dbReference type="SUPFAM" id="SSF47384">
    <property type="entry name" value="Homodimeric domain of signal transducing histidine kinase"/>
    <property type="match status" value="1"/>
</dbReference>
<dbReference type="PROSITE" id="PS50112">
    <property type="entry name" value="PAS"/>
    <property type="match status" value="1"/>
</dbReference>
<dbReference type="SMART" id="SM00304">
    <property type="entry name" value="HAMP"/>
    <property type="match status" value="1"/>
</dbReference>
<organism evidence="18 19">
    <name type="scientific">Amphiplicatus metriothermophilus</name>
    <dbReference type="NCBI Taxonomy" id="1519374"/>
    <lineage>
        <taxon>Bacteria</taxon>
        <taxon>Pseudomonadati</taxon>
        <taxon>Pseudomonadota</taxon>
        <taxon>Alphaproteobacteria</taxon>
        <taxon>Parvularculales</taxon>
        <taxon>Parvularculaceae</taxon>
        <taxon>Amphiplicatus</taxon>
    </lineage>
</organism>
<feature type="domain" description="Histidine kinase" evidence="15">
    <location>
        <begin position="496"/>
        <end position="718"/>
    </location>
</feature>
<comment type="subcellular location">
    <subcellularLocation>
        <location evidence="2">Cell membrane</location>
        <topology evidence="2">Multi-pass membrane protein</topology>
    </subcellularLocation>
</comment>
<dbReference type="InterPro" id="IPR036097">
    <property type="entry name" value="HisK_dim/P_sf"/>
</dbReference>
<keyword evidence="4" id="KW-1003">Cell membrane</keyword>
<evidence type="ECO:0000256" key="9">
    <source>
        <dbReference type="ARBA" id="ARBA00022777"/>
    </source>
</evidence>
<dbReference type="PANTHER" id="PTHR43065:SF10">
    <property type="entry name" value="PEROXIDE STRESS-ACTIVATED HISTIDINE KINASE MAK3"/>
    <property type="match status" value="1"/>
</dbReference>
<evidence type="ECO:0000256" key="5">
    <source>
        <dbReference type="ARBA" id="ARBA00022553"/>
    </source>
</evidence>
<dbReference type="GO" id="GO:0000155">
    <property type="term" value="F:phosphorelay sensor kinase activity"/>
    <property type="evidence" value="ECO:0007669"/>
    <property type="project" value="InterPro"/>
</dbReference>
<dbReference type="SMART" id="SM00388">
    <property type="entry name" value="HisKA"/>
    <property type="match status" value="1"/>
</dbReference>
<feature type="domain" description="HAMP" evidence="17">
    <location>
        <begin position="307"/>
        <end position="360"/>
    </location>
</feature>
<dbReference type="PRINTS" id="PR00344">
    <property type="entry name" value="BCTRLSENSOR"/>
</dbReference>
<keyword evidence="19" id="KW-1185">Reference proteome</keyword>
<dbReference type="Gene3D" id="1.10.287.130">
    <property type="match status" value="1"/>
</dbReference>
<dbReference type="PROSITE" id="PS50885">
    <property type="entry name" value="HAMP"/>
    <property type="match status" value="1"/>
</dbReference>
<evidence type="ECO:0000259" key="17">
    <source>
        <dbReference type="PROSITE" id="PS50885"/>
    </source>
</evidence>
<keyword evidence="8" id="KW-0547">Nucleotide-binding</keyword>
<dbReference type="Pfam" id="PF00512">
    <property type="entry name" value="HisKA"/>
    <property type="match status" value="1"/>
</dbReference>
<feature type="transmembrane region" description="Helical" evidence="14">
    <location>
        <begin position="284"/>
        <end position="306"/>
    </location>
</feature>
<evidence type="ECO:0000256" key="10">
    <source>
        <dbReference type="ARBA" id="ARBA00022840"/>
    </source>
</evidence>
<dbReference type="Gene3D" id="3.30.450.20">
    <property type="entry name" value="PAS domain"/>
    <property type="match status" value="1"/>
</dbReference>
<dbReference type="InterPro" id="IPR035965">
    <property type="entry name" value="PAS-like_dom_sf"/>
</dbReference>
<keyword evidence="10" id="KW-0067">ATP-binding</keyword>
<dbReference type="Gene3D" id="3.30.565.10">
    <property type="entry name" value="Histidine kinase-like ATPase, C-terminal domain"/>
    <property type="match status" value="1"/>
</dbReference>
<evidence type="ECO:0000313" key="18">
    <source>
        <dbReference type="EMBL" id="SNT74863.1"/>
    </source>
</evidence>
<dbReference type="SUPFAM" id="SSF55874">
    <property type="entry name" value="ATPase domain of HSP90 chaperone/DNA topoisomerase II/histidine kinase"/>
    <property type="match status" value="1"/>
</dbReference>
<evidence type="ECO:0000256" key="3">
    <source>
        <dbReference type="ARBA" id="ARBA00012438"/>
    </source>
</evidence>
<comment type="catalytic activity">
    <reaction evidence="1">
        <text>ATP + protein L-histidine = ADP + protein N-phospho-L-histidine.</text>
        <dbReference type="EC" id="2.7.13.3"/>
    </reaction>
</comment>
<dbReference type="InterPro" id="IPR013767">
    <property type="entry name" value="PAS_fold"/>
</dbReference>
<dbReference type="CDD" id="cd00082">
    <property type="entry name" value="HisKA"/>
    <property type="match status" value="1"/>
</dbReference>
<feature type="transmembrane region" description="Helical" evidence="14">
    <location>
        <begin position="75"/>
        <end position="98"/>
    </location>
</feature>
<sequence>MAAAALAGAVGVAFVTTWVLLSPFVEEVDPGLLTGMIVANVVIAAAFAILIGLRLWHVWSDRRHQLAGSRTHMQLATMFSIVAVLPSIIAFLFAFTILRTSLNDVFSDRIERYHDTARDLANALVEEKAGDLETAMRLIALDIRRNEEAGLGLEATPISFRQYLYQQAQFRGLSALYLLDGEGRLLVRAEVEEGVYNLPSAAALKNLNVGGAAPGELFLFGANTESQFDIFRGGLSLAHYGGGYLIGYQHADPEISRRLYAVTALRSDWREAELGRARAENVFLAGYVILAIIILSGAIWLGLWAATRIVRPIGRLVAMADRVSSGDLGARVEVYKSDGELGALARSMNHMTAQLQTQRDDLIETNRQFDRRRRFTEAVLSGVSAGVLGVSAEGRITIANRSAADLLGVDGDRLVGARISEVLPELDSMLNSLSGVCNVEAAEQIELVRNDRRRTFNVRIVGDEVEGERNLVVTFDDITQLIAAQRNAAWGDVARRIAHEIKNPLTPIQLSAERLRRKYLKEIKDNPEVFDRCTDTIIRHVGDIGRMVDEFTSFARMPKPVMAREDVRELARSAIFPQRVAFPDIDFALETPDDPAWARCDGRLIVQALSNLLKNAAESIAARASAEPDGAPGKIKVVVAPARDGIVVDVIDNGVGLPKAERHRLTEPYMTTRAKGTGLGLAIVRKVAEEHGGRLAFDDDDSLGSTGARVSLLLPTEARSVGEEPVKAAAE</sequence>
<dbReference type="GO" id="GO:0005886">
    <property type="term" value="C:plasma membrane"/>
    <property type="evidence" value="ECO:0007669"/>
    <property type="project" value="UniProtKB-SubCell"/>
</dbReference>
<keyword evidence="7 14" id="KW-0812">Transmembrane</keyword>
<dbReference type="EMBL" id="FZQA01000006">
    <property type="protein sequence ID" value="SNT74863.1"/>
    <property type="molecule type" value="Genomic_DNA"/>
</dbReference>
<accession>A0A239PXV6</accession>
<dbReference type="InterPro" id="IPR003661">
    <property type="entry name" value="HisK_dim/P_dom"/>
</dbReference>
<evidence type="ECO:0000256" key="1">
    <source>
        <dbReference type="ARBA" id="ARBA00000085"/>
    </source>
</evidence>
<dbReference type="SUPFAM" id="SSF55785">
    <property type="entry name" value="PYP-like sensor domain (PAS domain)"/>
    <property type="match status" value="1"/>
</dbReference>
<dbReference type="InterPro" id="IPR005467">
    <property type="entry name" value="His_kinase_dom"/>
</dbReference>
<keyword evidence="9 18" id="KW-0418">Kinase</keyword>
<evidence type="ECO:0000256" key="6">
    <source>
        <dbReference type="ARBA" id="ARBA00022679"/>
    </source>
</evidence>
<dbReference type="PIRSF" id="PIRSF037532">
    <property type="entry name" value="STHK_NtrY"/>
    <property type="match status" value="1"/>
</dbReference>
<keyword evidence="5" id="KW-0597">Phosphoprotein</keyword>
<dbReference type="Pfam" id="PF00989">
    <property type="entry name" value="PAS"/>
    <property type="match status" value="1"/>
</dbReference>
<dbReference type="CDD" id="cd06225">
    <property type="entry name" value="HAMP"/>
    <property type="match status" value="1"/>
</dbReference>
<dbReference type="Proteomes" id="UP000198346">
    <property type="component" value="Unassembled WGS sequence"/>
</dbReference>
<gene>
    <name evidence="18" type="ORF">SAMN06297382_2453</name>
</gene>
<dbReference type="InterPro" id="IPR003594">
    <property type="entry name" value="HATPase_dom"/>
</dbReference>
<evidence type="ECO:0000256" key="2">
    <source>
        <dbReference type="ARBA" id="ARBA00004651"/>
    </source>
</evidence>
<dbReference type="EC" id="2.7.13.3" evidence="3"/>
<evidence type="ECO:0000256" key="13">
    <source>
        <dbReference type="ARBA" id="ARBA00023136"/>
    </source>
</evidence>
<evidence type="ECO:0000259" key="15">
    <source>
        <dbReference type="PROSITE" id="PS50109"/>
    </source>
</evidence>
<dbReference type="InterPro" id="IPR000014">
    <property type="entry name" value="PAS"/>
</dbReference>
<dbReference type="InterPro" id="IPR004358">
    <property type="entry name" value="Sig_transdc_His_kin-like_C"/>
</dbReference>
<feature type="domain" description="PAS" evidence="16">
    <location>
        <begin position="372"/>
        <end position="416"/>
    </location>
</feature>
<dbReference type="AlphaFoldDB" id="A0A239PXV6"/>
<feature type="transmembrane region" description="Helical" evidence="14">
    <location>
        <begin position="31"/>
        <end position="55"/>
    </location>
</feature>
<proteinExistence type="predicted"/>
<evidence type="ECO:0000313" key="19">
    <source>
        <dbReference type="Proteomes" id="UP000198346"/>
    </source>
</evidence>
<dbReference type="Pfam" id="PF00672">
    <property type="entry name" value="HAMP"/>
    <property type="match status" value="1"/>
</dbReference>
<dbReference type="PANTHER" id="PTHR43065">
    <property type="entry name" value="SENSOR HISTIDINE KINASE"/>
    <property type="match status" value="1"/>
</dbReference>
<evidence type="ECO:0000256" key="7">
    <source>
        <dbReference type="ARBA" id="ARBA00022692"/>
    </source>
</evidence>
<dbReference type="InterPro" id="IPR045671">
    <property type="entry name" value="NtrY-like_N"/>
</dbReference>
<dbReference type="Gene3D" id="6.10.340.10">
    <property type="match status" value="1"/>
</dbReference>
<dbReference type="SMART" id="SM00387">
    <property type="entry name" value="HATPase_c"/>
    <property type="match status" value="1"/>
</dbReference>
<dbReference type="InterPro" id="IPR003660">
    <property type="entry name" value="HAMP_dom"/>
</dbReference>
<keyword evidence="11 14" id="KW-1133">Transmembrane helix</keyword>
<evidence type="ECO:0000256" key="11">
    <source>
        <dbReference type="ARBA" id="ARBA00022989"/>
    </source>
</evidence>
<dbReference type="GO" id="GO:0005524">
    <property type="term" value="F:ATP binding"/>
    <property type="evidence" value="ECO:0007669"/>
    <property type="project" value="UniProtKB-KW"/>
</dbReference>
<name>A0A239PXV6_9PROT</name>
<dbReference type="GO" id="GO:0006355">
    <property type="term" value="P:regulation of DNA-templated transcription"/>
    <property type="evidence" value="ECO:0007669"/>
    <property type="project" value="InterPro"/>
</dbReference>
<evidence type="ECO:0000256" key="8">
    <source>
        <dbReference type="ARBA" id="ARBA00022741"/>
    </source>
</evidence>
<dbReference type="Pfam" id="PF19312">
    <property type="entry name" value="NtrY_N"/>
    <property type="match status" value="1"/>
</dbReference>
<dbReference type="Pfam" id="PF02518">
    <property type="entry name" value="HATPase_c"/>
    <property type="match status" value="1"/>
</dbReference>
<dbReference type="InterPro" id="IPR017232">
    <property type="entry name" value="NtrY"/>
</dbReference>
<keyword evidence="13 14" id="KW-0472">Membrane</keyword>
<dbReference type="PROSITE" id="PS50109">
    <property type="entry name" value="HIS_KIN"/>
    <property type="match status" value="1"/>
</dbReference>
<evidence type="ECO:0000259" key="16">
    <source>
        <dbReference type="PROSITE" id="PS50112"/>
    </source>
</evidence>
<dbReference type="CDD" id="cd00130">
    <property type="entry name" value="PAS"/>
    <property type="match status" value="1"/>
</dbReference>
<keyword evidence="12" id="KW-0902">Two-component regulatory system</keyword>
<protein>
    <recommendedName>
        <fullName evidence="3">histidine kinase</fullName>
        <ecNumber evidence="3">2.7.13.3</ecNumber>
    </recommendedName>
</protein>
<evidence type="ECO:0000256" key="4">
    <source>
        <dbReference type="ARBA" id="ARBA00022475"/>
    </source>
</evidence>
<dbReference type="InterPro" id="IPR036890">
    <property type="entry name" value="HATPase_C_sf"/>
</dbReference>
<evidence type="ECO:0000256" key="12">
    <source>
        <dbReference type="ARBA" id="ARBA00023012"/>
    </source>
</evidence>
<evidence type="ECO:0000256" key="14">
    <source>
        <dbReference type="SAM" id="Phobius"/>
    </source>
</evidence>
<keyword evidence="6" id="KW-0808">Transferase</keyword>
<dbReference type="SUPFAM" id="SSF158472">
    <property type="entry name" value="HAMP domain-like"/>
    <property type="match status" value="1"/>
</dbReference>
<reference evidence="18 19" key="1">
    <citation type="submission" date="2017-07" db="EMBL/GenBank/DDBJ databases">
        <authorList>
            <person name="Sun Z.S."/>
            <person name="Albrecht U."/>
            <person name="Echele G."/>
            <person name="Lee C.C."/>
        </authorList>
    </citation>
    <scope>NUCLEOTIDE SEQUENCE [LARGE SCALE GENOMIC DNA]</scope>
    <source>
        <strain evidence="18 19">CGMCC 1.12710</strain>
    </source>
</reference>